<proteinExistence type="predicted"/>
<dbReference type="PANTHER" id="PTHR43712">
    <property type="entry name" value="PUTATIVE (AFU_ORTHOLOGUE AFUA_4G14580)-RELATED"/>
    <property type="match status" value="1"/>
</dbReference>
<name>A0A0L0N4S1_TOLOC</name>
<keyword evidence="3" id="KW-0949">S-adenosyl-L-methionine</keyword>
<reference evidence="6 7" key="1">
    <citation type="journal article" date="2015" name="BMC Genomics">
        <title>The genome of the truffle-parasite Tolypocladium ophioglossoides and the evolution of antifungal peptaibiotics.</title>
        <authorList>
            <person name="Quandt C.A."/>
            <person name="Bushley K.E."/>
            <person name="Spatafora J.W."/>
        </authorList>
    </citation>
    <scope>NUCLEOTIDE SEQUENCE [LARGE SCALE GENOMIC DNA]</scope>
    <source>
        <strain evidence="6 7">CBS 100239</strain>
    </source>
</reference>
<dbReference type="Gene3D" id="3.40.50.150">
    <property type="entry name" value="Vaccinia Virus protein VP39"/>
    <property type="match status" value="2"/>
</dbReference>
<accession>A0A0L0N4S1</accession>
<dbReference type="OrthoDB" id="2410195at2759"/>
<dbReference type="InterPro" id="IPR036390">
    <property type="entry name" value="WH_DNA-bd_sf"/>
</dbReference>
<protein>
    <submittedName>
        <fullName evidence="6">Sterigmatocystin 8-O-methyltransferase</fullName>
    </submittedName>
</protein>
<sequence length="389" mass="43258">MLTSHANILARIMRCLCSIHIFQEIGPDVFGNNAISELLVNNEPLRAYILLLALTCASALDLYTSSDYLPKTLYDEKKGPSYKVDETAWQEATGTTKPRWDWLEETISVVELSSGSRNARATVAYPGVFGSELKNAISRAADNRDQIIKRPEHAIFSLAMVGGGQVTGRAHLHDFPWASLGSATVVDVGGGVGKSPSRGNSRVLSESMLMDECPTGGFCLQLSQLYPDLKFVLQDRGDAIEKARSEVWPRENAAALESGRIDFEVHDFFDVNPVRGADVYWLRYVLHNWSDDYCVRILGAIKESMGPRSRVLICGCRELTPAPAPLLANWGYSTRYSHQRDLAMMAIINGIERKPEEFRALAERAGLYLRKIWDCRSQVGLVEMVLPDS</sequence>
<dbReference type="InterPro" id="IPR036388">
    <property type="entry name" value="WH-like_DNA-bd_sf"/>
</dbReference>
<evidence type="ECO:0000313" key="6">
    <source>
        <dbReference type="EMBL" id="KND89113.1"/>
    </source>
</evidence>
<feature type="active site" description="Proton acceptor" evidence="4">
    <location>
        <position position="287"/>
    </location>
</feature>
<organism evidence="6 7">
    <name type="scientific">Tolypocladium ophioglossoides (strain CBS 100239)</name>
    <name type="common">Snaketongue truffleclub</name>
    <name type="synonym">Elaphocordyceps ophioglossoides</name>
    <dbReference type="NCBI Taxonomy" id="1163406"/>
    <lineage>
        <taxon>Eukaryota</taxon>
        <taxon>Fungi</taxon>
        <taxon>Dikarya</taxon>
        <taxon>Ascomycota</taxon>
        <taxon>Pezizomycotina</taxon>
        <taxon>Sordariomycetes</taxon>
        <taxon>Hypocreomycetidae</taxon>
        <taxon>Hypocreales</taxon>
        <taxon>Ophiocordycipitaceae</taxon>
        <taxon>Tolypocladium</taxon>
    </lineage>
</organism>
<dbReference type="Proteomes" id="UP000036947">
    <property type="component" value="Unassembled WGS sequence"/>
</dbReference>
<dbReference type="Pfam" id="PF00891">
    <property type="entry name" value="Methyltransf_2"/>
    <property type="match status" value="1"/>
</dbReference>
<keyword evidence="2 6" id="KW-0808">Transferase</keyword>
<dbReference type="GO" id="GO:0008171">
    <property type="term" value="F:O-methyltransferase activity"/>
    <property type="evidence" value="ECO:0007669"/>
    <property type="project" value="InterPro"/>
</dbReference>
<keyword evidence="7" id="KW-1185">Reference proteome</keyword>
<dbReference type="SUPFAM" id="SSF46785">
    <property type="entry name" value="Winged helix' DNA-binding domain"/>
    <property type="match status" value="1"/>
</dbReference>
<gene>
    <name evidence="6" type="ORF">TOPH_06342</name>
</gene>
<evidence type="ECO:0000256" key="3">
    <source>
        <dbReference type="ARBA" id="ARBA00022691"/>
    </source>
</evidence>
<comment type="caution">
    <text evidence="6">The sequence shown here is derived from an EMBL/GenBank/DDBJ whole genome shotgun (WGS) entry which is preliminary data.</text>
</comment>
<evidence type="ECO:0000313" key="7">
    <source>
        <dbReference type="Proteomes" id="UP000036947"/>
    </source>
</evidence>
<evidence type="ECO:0000259" key="5">
    <source>
        <dbReference type="Pfam" id="PF00891"/>
    </source>
</evidence>
<dbReference type="InterPro" id="IPR029063">
    <property type="entry name" value="SAM-dependent_MTases_sf"/>
</dbReference>
<dbReference type="SUPFAM" id="SSF53335">
    <property type="entry name" value="S-adenosyl-L-methionine-dependent methyltransferases"/>
    <property type="match status" value="1"/>
</dbReference>
<dbReference type="GO" id="GO:0032259">
    <property type="term" value="P:methylation"/>
    <property type="evidence" value="ECO:0007669"/>
    <property type="project" value="UniProtKB-KW"/>
</dbReference>
<dbReference type="AlphaFoldDB" id="A0A0L0N4S1"/>
<evidence type="ECO:0000256" key="1">
    <source>
        <dbReference type="ARBA" id="ARBA00022603"/>
    </source>
</evidence>
<evidence type="ECO:0000256" key="4">
    <source>
        <dbReference type="PIRSR" id="PIRSR005739-1"/>
    </source>
</evidence>
<evidence type="ECO:0000256" key="2">
    <source>
        <dbReference type="ARBA" id="ARBA00022679"/>
    </source>
</evidence>
<dbReference type="EMBL" id="LFRF01000021">
    <property type="protein sequence ID" value="KND89113.1"/>
    <property type="molecule type" value="Genomic_DNA"/>
</dbReference>
<dbReference type="Gene3D" id="1.10.10.10">
    <property type="entry name" value="Winged helix-like DNA-binding domain superfamily/Winged helix DNA-binding domain"/>
    <property type="match status" value="1"/>
</dbReference>
<dbReference type="InterPro" id="IPR016461">
    <property type="entry name" value="COMT-like"/>
</dbReference>
<dbReference type="PIRSF" id="PIRSF005739">
    <property type="entry name" value="O-mtase"/>
    <property type="match status" value="1"/>
</dbReference>
<dbReference type="PANTHER" id="PTHR43712:SF2">
    <property type="entry name" value="O-METHYLTRANSFERASE CICE"/>
    <property type="match status" value="1"/>
</dbReference>
<keyword evidence="1 6" id="KW-0489">Methyltransferase</keyword>
<dbReference type="InterPro" id="IPR001077">
    <property type="entry name" value="COMT_C"/>
</dbReference>
<feature type="domain" description="O-methyltransferase C-terminal" evidence="5">
    <location>
        <begin position="215"/>
        <end position="366"/>
    </location>
</feature>
<dbReference type="PROSITE" id="PS51683">
    <property type="entry name" value="SAM_OMT_II"/>
    <property type="match status" value="1"/>
</dbReference>